<dbReference type="RefSeq" id="XP_022305413.1">
    <property type="nucleotide sequence ID" value="XM_022449705.1"/>
</dbReference>
<evidence type="ECO:0000259" key="1">
    <source>
        <dbReference type="Pfam" id="PF19281"/>
    </source>
</evidence>
<dbReference type="Proteomes" id="UP000694844">
    <property type="component" value="Chromosome 1"/>
</dbReference>
<dbReference type="AlphaFoldDB" id="A0A8B8BPZ4"/>
<evidence type="ECO:0000313" key="3">
    <source>
        <dbReference type="RefSeq" id="XP_022305413.1"/>
    </source>
</evidence>
<organism evidence="2 3">
    <name type="scientific">Crassostrea virginica</name>
    <name type="common">Eastern oyster</name>
    <dbReference type="NCBI Taxonomy" id="6565"/>
    <lineage>
        <taxon>Eukaryota</taxon>
        <taxon>Metazoa</taxon>
        <taxon>Spiralia</taxon>
        <taxon>Lophotrochozoa</taxon>
        <taxon>Mollusca</taxon>
        <taxon>Bivalvia</taxon>
        <taxon>Autobranchia</taxon>
        <taxon>Pteriomorphia</taxon>
        <taxon>Ostreida</taxon>
        <taxon>Ostreoidea</taxon>
        <taxon>Ostreidae</taxon>
        <taxon>Crassostrea</taxon>
    </lineage>
</organism>
<dbReference type="GeneID" id="111112292"/>
<reference evidence="2" key="1">
    <citation type="submission" date="2024-06" db="UniProtKB">
        <authorList>
            <consortium name="RefSeq"/>
        </authorList>
    </citation>
    <scope>NUCLEOTIDE SEQUENCE [LARGE SCALE GENOMIC DNA]</scope>
</reference>
<feature type="domain" description="Phytanoyl-CoA hydroxylase-interacting protein-like C-terminal" evidence="1">
    <location>
        <begin position="27"/>
        <end position="233"/>
    </location>
</feature>
<name>A0A8B8BPZ4_CRAVI</name>
<proteinExistence type="predicted"/>
<reference evidence="3" key="2">
    <citation type="submission" date="2025-08" db="UniProtKB">
        <authorList>
            <consortium name="RefSeq"/>
        </authorList>
    </citation>
    <scope>IDENTIFICATION</scope>
    <source>
        <tissue evidence="3">Whole sample</tissue>
    </source>
</reference>
<accession>A0A8B8BPZ4</accession>
<dbReference type="PANTHER" id="PTHR15698:SF10">
    <property type="entry name" value="PHYTANOYL-COA HYDROXYLASE-INTERACTING PROTEIN-LIKE C-TERMINAL DOMAIN-CONTAINING PROTEIN"/>
    <property type="match status" value="1"/>
</dbReference>
<gene>
    <name evidence="3" type="primary">LOC111112292</name>
</gene>
<protein>
    <submittedName>
        <fullName evidence="3">Phytanoyl-CoA hydroxylase-interacting protein-like isoform X1</fullName>
    </submittedName>
</protein>
<keyword evidence="2" id="KW-1185">Reference proteome</keyword>
<dbReference type="PANTHER" id="PTHR15698">
    <property type="entry name" value="PROTEIN CBG15099"/>
    <property type="match status" value="1"/>
</dbReference>
<dbReference type="InterPro" id="IPR045545">
    <property type="entry name" value="PHYIP/PHIPL_C"/>
</dbReference>
<dbReference type="Pfam" id="PF19281">
    <property type="entry name" value="PHYHIP_C"/>
    <property type="match status" value="1"/>
</dbReference>
<dbReference type="OrthoDB" id="6132336at2759"/>
<dbReference type="InterPro" id="IPR042868">
    <property type="entry name" value="PHYHIP/PHYHIPL"/>
</dbReference>
<evidence type="ECO:0000313" key="2">
    <source>
        <dbReference type="Proteomes" id="UP000694844"/>
    </source>
</evidence>
<sequence>MRTPTSVMAWQNQPYLTKWELQELYDRCVDLAEETDNRYAPLVQMWRDKPHHYWNDIIQNKNGMMFPYMKDFNGDQRSAINGNIKGLFFGGGLDRRRKRPPYFSYFGDKRLLVNACVLFNESKNIYFADFYCHYQYHYATVVITNPGSTQDRFCQRHDLVQLDPFNNPLLFIDDNDYSVHVTLGVRVEVFITQKLNIFSVFNNGVGRLVGVQPRGRGRSHKNGIPKKAICNICNL</sequence>
<dbReference type="KEGG" id="cvn:111112292"/>